<protein>
    <submittedName>
        <fullName evidence="1">DNA polymerase IV</fullName>
        <ecNumber evidence="1">2.7.7.7</ecNumber>
    </submittedName>
</protein>
<proteinExistence type="predicted"/>
<dbReference type="EMBL" id="AKCV02000015">
    <property type="protein sequence ID" value="TMS58570.1"/>
    <property type="molecule type" value="Genomic_DNA"/>
</dbReference>
<organism evidence="1 2">
    <name type="scientific">Imbroritus primus</name>
    <dbReference type="NCBI Taxonomy" id="3058603"/>
    <lineage>
        <taxon>Bacteria</taxon>
        <taxon>Pseudomonadati</taxon>
        <taxon>Pseudomonadota</taxon>
        <taxon>Betaproteobacteria</taxon>
        <taxon>Burkholderiales</taxon>
        <taxon>Burkholderiaceae</taxon>
        <taxon>Imbroritus</taxon>
    </lineage>
</organism>
<accession>A0ACD3SQN1</accession>
<name>A0ACD3SQN1_9BURK</name>
<keyword evidence="2" id="KW-1185">Reference proteome</keyword>
<evidence type="ECO:0000313" key="1">
    <source>
        <dbReference type="EMBL" id="TMS58570.1"/>
    </source>
</evidence>
<comment type="caution">
    <text evidence="1">The sequence shown here is derived from an EMBL/GenBank/DDBJ whole genome shotgun (WGS) entry which is preliminary data.</text>
</comment>
<evidence type="ECO:0000313" key="2">
    <source>
        <dbReference type="Proteomes" id="UP000004277"/>
    </source>
</evidence>
<dbReference type="Proteomes" id="UP000004277">
    <property type="component" value="Unassembled WGS sequence"/>
</dbReference>
<keyword evidence="1" id="KW-0548">Nucleotidyltransferase</keyword>
<gene>
    <name evidence="1" type="primary">dinB</name>
    <name evidence="1" type="ORF">MW7_007550</name>
</gene>
<sequence length="367" mass="39915">MFLHQESSAPDVRKIIHCDCDCFYAAVEMRDNPALAELPLAVGGQPDRRGVIATCNYVARRYGVRSAMSSAQAVQRCPGLLILPPSMDKYRAASRTILAIYRDYTPLVQPLSLDEAYLDVTDSPHCRGSATLMAEEIRTRIRQEVGITASAGVGPNKFIAKIASGWNKPDGLYVVRPQDADGFVAALPVGKLHGVGRVTAARLERLGIKTCGDLRSWSKLDLQQTFGAFGLRLHSLCRGEDERPVSPDLPRKSISVETTYDVDLATPEACQAALAELLPLLTQRIARAAAGPLVHKAFVKIKFDNFRQTTVETVHGEVTPAVFGELLDTGWQRHRRPVRLLGAGVRLVEAGDTAQLGLFGEPPAPVA</sequence>
<dbReference type="EC" id="2.7.7.7" evidence="1"/>
<reference evidence="1" key="1">
    <citation type="submission" date="2019-05" db="EMBL/GenBank/DDBJ databases">
        <title>Revised genome assembly of Burkholderiaceae (previously Ralstonia) sp. PBA.</title>
        <authorList>
            <person name="Gan H.M."/>
        </authorList>
    </citation>
    <scope>NUCLEOTIDE SEQUENCE</scope>
    <source>
        <strain evidence="1">PBA</strain>
    </source>
</reference>
<keyword evidence="1" id="KW-0808">Transferase</keyword>